<feature type="domain" description="Endonuclease GajA/Old nuclease/RecF-like AAA" evidence="1">
    <location>
        <begin position="83"/>
        <end position="324"/>
    </location>
</feature>
<keyword evidence="2" id="KW-0067">ATP-binding</keyword>
<reference evidence="2 3" key="1">
    <citation type="submission" date="2020-08" db="EMBL/GenBank/DDBJ databases">
        <title>Genomic Encyclopedia of Type Strains, Phase IV (KMG-IV): sequencing the most valuable type-strain genomes for metagenomic binning, comparative biology and taxonomic classification.</title>
        <authorList>
            <person name="Goeker M."/>
        </authorList>
    </citation>
    <scope>NUCLEOTIDE SEQUENCE [LARGE SCALE GENOMIC DNA]</scope>
    <source>
        <strain evidence="2 3">DSM 12252</strain>
    </source>
</reference>
<dbReference type="GO" id="GO:0005524">
    <property type="term" value="F:ATP binding"/>
    <property type="evidence" value="ECO:0007669"/>
    <property type="project" value="UniProtKB-KW"/>
</dbReference>
<dbReference type="AlphaFoldDB" id="A0A7W8DJ91"/>
<keyword evidence="2" id="KW-0547">Nucleotide-binding</keyword>
<dbReference type="Gene3D" id="3.40.50.300">
    <property type="entry name" value="P-loop containing nucleotide triphosphate hydrolases"/>
    <property type="match status" value="1"/>
</dbReference>
<organism evidence="2 3">
    <name type="scientific">Prosthecobacter vanneervenii</name>
    <dbReference type="NCBI Taxonomy" id="48466"/>
    <lineage>
        <taxon>Bacteria</taxon>
        <taxon>Pseudomonadati</taxon>
        <taxon>Verrucomicrobiota</taxon>
        <taxon>Verrucomicrobiia</taxon>
        <taxon>Verrucomicrobiales</taxon>
        <taxon>Verrucomicrobiaceae</taxon>
        <taxon>Prosthecobacter</taxon>
    </lineage>
</organism>
<dbReference type="PANTHER" id="PTHR43581:SF4">
    <property type="entry name" value="ATP_GTP PHOSPHATASE"/>
    <property type="match status" value="1"/>
</dbReference>
<protein>
    <submittedName>
        <fullName evidence="2">Putative ATP-binding protein involved in virulence</fullName>
    </submittedName>
</protein>
<sequence length="411" mass="45802">MAKPSETLTIEGFGGLKNAQIVLRPFTLLIGPQSAGKSIITKLLHFFKKVPSEVFQAAKNDQSWKNFSDRSVQRFLKYFPDEAWPKKAFKITLTNSDATYTIESSRKSDAGVSIQFPNFLHTELDELKHSTVDQELTERLFVERSKQHLGKTMCYHQRLIPAGRSFFASLEDNIFSLASEIDLDPFIAEFGHYYRKLRQISNQNSGSSRARNKLLTSAADLIQSILKGTHHRDGKRDYVLMPDGRRTPLSLCSSGQQESLPLLLFLRHIIGSQSLGIPEGLSIEEPEAHLFPDSQRAIVELIAFAFNSSDDLAQVTVTTHSPFILGAVNVLLKAGSLHGSRSLNKNQLKKLDATVPKSRVLKTQQVAAWLIDRGTCQDLISPQTNLIDDNPVDAALGGLIQDFDTLLSLEN</sequence>
<dbReference type="RefSeq" id="WP_184338809.1">
    <property type="nucleotide sequence ID" value="NZ_JACHIG010000002.1"/>
</dbReference>
<evidence type="ECO:0000313" key="3">
    <source>
        <dbReference type="Proteomes" id="UP000590740"/>
    </source>
</evidence>
<dbReference type="InterPro" id="IPR041685">
    <property type="entry name" value="AAA_GajA/Old/RecF-like"/>
</dbReference>
<dbReference type="EMBL" id="JACHIG010000002">
    <property type="protein sequence ID" value="MBB5031879.1"/>
    <property type="molecule type" value="Genomic_DNA"/>
</dbReference>
<evidence type="ECO:0000313" key="2">
    <source>
        <dbReference type="EMBL" id="MBB5031879.1"/>
    </source>
</evidence>
<dbReference type="PANTHER" id="PTHR43581">
    <property type="entry name" value="ATP/GTP PHOSPHATASE"/>
    <property type="match status" value="1"/>
</dbReference>
<evidence type="ECO:0000259" key="1">
    <source>
        <dbReference type="Pfam" id="PF13175"/>
    </source>
</evidence>
<accession>A0A7W8DJ91</accession>
<proteinExistence type="predicted"/>
<dbReference type="Proteomes" id="UP000590740">
    <property type="component" value="Unassembled WGS sequence"/>
</dbReference>
<dbReference type="SUPFAM" id="SSF52540">
    <property type="entry name" value="P-loop containing nucleoside triphosphate hydrolases"/>
    <property type="match status" value="1"/>
</dbReference>
<comment type="caution">
    <text evidence="2">The sequence shown here is derived from an EMBL/GenBank/DDBJ whole genome shotgun (WGS) entry which is preliminary data.</text>
</comment>
<dbReference type="Pfam" id="PF13175">
    <property type="entry name" value="AAA_15"/>
    <property type="match status" value="1"/>
</dbReference>
<dbReference type="InterPro" id="IPR027417">
    <property type="entry name" value="P-loop_NTPase"/>
</dbReference>
<keyword evidence="3" id="KW-1185">Reference proteome</keyword>
<dbReference type="InterPro" id="IPR051396">
    <property type="entry name" value="Bact_Antivir_Def_Nuclease"/>
</dbReference>
<name>A0A7W8DJ91_9BACT</name>
<gene>
    <name evidence="2" type="ORF">HNQ65_001447</name>
</gene>